<dbReference type="EMBL" id="SPLM01000108">
    <property type="protein sequence ID" value="TMW60915.1"/>
    <property type="molecule type" value="Genomic_DNA"/>
</dbReference>
<dbReference type="GO" id="GO:0005525">
    <property type="term" value="F:GTP binding"/>
    <property type="evidence" value="ECO:0007669"/>
    <property type="project" value="UniProtKB-KW"/>
</dbReference>
<reference evidence="7" key="1">
    <citation type="submission" date="2019-03" db="EMBL/GenBank/DDBJ databases">
        <title>Long read genome sequence of the mycoparasitic Pythium oligandrum ATCC 38472 isolated from sugarbeet rhizosphere.</title>
        <authorList>
            <person name="Gaulin E."/>
        </authorList>
    </citation>
    <scope>NUCLEOTIDE SEQUENCE</scope>
    <source>
        <strain evidence="7">ATCC 38472_TT</strain>
    </source>
</reference>
<dbReference type="AlphaFoldDB" id="A0A8K1FEU3"/>
<organism evidence="7 8">
    <name type="scientific">Pythium oligandrum</name>
    <name type="common">Mycoparasitic fungus</name>
    <dbReference type="NCBI Taxonomy" id="41045"/>
    <lineage>
        <taxon>Eukaryota</taxon>
        <taxon>Sar</taxon>
        <taxon>Stramenopiles</taxon>
        <taxon>Oomycota</taxon>
        <taxon>Peronosporomycetes</taxon>
        <taxon>Pythiales</taxon>
        <taxon>Pythiaceae</taxon>
        <taxon>Pythium</taxon>
    </lineage>
</organism>
<evidence type="ECO:0000313" key="7">
    <source>
        <dbReference type="EMBL" id="TMW60915.1"/>
    </source>
</evidence>
<dbReference type="PROSITE" id="PS51715">
    <property type="entry name" value="G_GB1_RHD3"/>
    <property type="match status" value="1"/>
</dbReference>
<evidence type="ECO:0000259" key="6">
    <source>
        <dbReference type="PROSITE" id="PS51715"/>
    </source>
</evidence>
<accession>A0A8K1FEU3</accession>
<feature type="region of interest" description="Disordered" evidence="5">
    <location>
        <begin position="630"/>
        <end position="654"/>
    </location>
</feature>
<sequence length="794" mass="89547">MASMPSMPSPPALHAPIPFVMLSEDNTFEVADEALAFLQQIQGPIAVVAIAGLYRTGKSYLLNLLLGRDHADAMFHVGATVNACTKGIWLWGQPLTQVDRGLQDELAHLTPNTTVVFMDTEGLGSTDRSQTQDTRIFALALLLSSLFIYNSRGVIDSNAIEDLSLVVHLTKYIQAKAQSVVTNGDASDGSELAAFFPDFLWVVRDFTLQLQEEGRTVTPKDYFESALKPQPATNDEVVAKNKIRAMLSTFFPNRDCVTMVRPLNDENLLRQLIHQPYESLRPEFREQMEILKQKVFTSLQPKRMMANTLNGGMLATLAQSYVDAFNSGASPVITSVWDRVIEDQCGQALEAAKKTFESVFTAQVAERSGSVEVSGTSHTVPLEDKDVYEIFEHAEKAANGELAREEIQSSGAMEQYALQLSEFMLTFLQDALEKNDKKSREFNQALLKELYQPPEYDFLDLNEPASSDGGDTDGTRLLRTKLSESRSLMEAAVTKYHERSAGPAKSAVLVDFLADKLVQGLIEWGSLVKSVFRSKEEQTESQIATAKQTLRTLEGKVKASQEVLSQQKESYERALQAIAERLTDERVTLRQEIESKQAEIDRAHLQVERLAVLHKEAIDRLDAQLEEAKQDRKRLEDAQQDVATRRQNARMESRSQLLESERNFHQEEKDLLQNQQQLLQKVVDLERQLGEQDTDHMKEIFRLEKDGQSKLSDLRLQYQDEQETLKEQTIQDIRKAKDQHDEELSALQDQLNEKKALLASLRERLETKEAMAMMKKNKRNTTLNGGGNEDCVLQ</sequence>
<gene>
    <name evidence="7" type="ORF">Poli38472_000957</name>
</gene>
<name>A0A8K1FEU3_PYTOL</name>
<keyword evidence="3" id="KW-0342">GTP-binding</keyword>
<dbReference type="InterPro" id="IPR027417">
    <property type="entry name" value="P-loop_NTPase"/>
</dbReference>
<dbReference type="OrthoDB" id="2135133at2759"/>
<dbReference type="Gene3D" id="1.20.1000.10">
    <property type="entry name" value="Guanylate-binding protein, C-terminal domain"/>
    <property type="match status" value="1"/>
</dbReference>
<evidence type="ECO:0000256" key="1">
    <source>
        <dbReference type="ARBA" id="ARBA00022741"/>
    </source>
</evidence>
<dbReference type="InterPro" id="IPR015894">
    <property type="entry name" value="Guanylate-bd_N"/>
</dbReference>
<evidence type="ECO:0000256" key="3">
    <source>
        <dbReference type="ARBA" id="ARBA00023134"/>
    </source>
</evidence>
<comment type="similarity">
    <text evidence="4">Belongs to the TRAFAC class dynamin-like GTPase superfamily. GB1/RHD3 GTPase family.</text>
</comment>
<feature type="domain" description="GB1/RHD3-type G" evidence="6">
    <location>
        <begin position="42"/>
        <end position="330"/>
    </location>
</feature>
<evidence type="ECO:0000256" key="4">
    <source>
        <dbReference type="PROSITE-ProRule" id="PRU01052"/>
    </source>
</evidence>
<dbReference type="PANTHER" id="PTHR10751">
    <property type="entry name" value="GUANYLATE BINDING PROTEIN"/>
    <property type="match status" value="1"/>
</dbReference>
<keyword evidence="8" id="KW-1185">Reference proteome</keyword>
<dbReference type="SUPFAM" id="SSF48340">
    <property type="entry name" value="Interferon-induced guanylate-binding protein 1 (GBP1), C-terminal domain"/>
    <property type="match status" value="1"/>
</dbReference>
<dbReference type="GO" id="GO:0003924">
    <property type="term" value="F:GTPase activity"/>
    <property type="evidence" value="ECO:0007669"/>
    <property type="project" value="InterPro"/>
</dbReference>
<dbReference type="Gene3D" id="3.40.50.300">
    <property type="entry name" value="P-loop containing nucleotide triphosphate hydrolases"/>
    <property type="match status" value="1"/>
</dbReference>
<keyword evidence="1" id="KW-0547">Nucleotide-binding</keyword>
<proteinExistence type="inferred from homology"/>
<dbReference type="InterPro" id="IPR003191">
    <property type="entry name" value="Guanylate-bd/ATL_C"/>
</dbReference>
<dbReference type="FunFam" id="3.40.50.300:FF:001470">
    <property type="entry name" value="Interferon-induced guanylate-binding protein 1"/>
    <property type="match status" value="1"/>
</dbReference>
<dbReference type="Proteomes" id="UP000794436">
    <property type="component" value="Unassembled WGS sequence"/>
</dbReference>
<protein>
    <recommendedName>
        <fullName evidence="6">GB1/RHD3-type G domain-containing protein</fullName>
    </recommendedName>
</protein>
<dbReference type="Pfam" id="PF02263">
    <property type="entry name" value="GBP"/>
    <property type="match status" value="1"/>
</dbReference>
<evidence type="ECO:0000256" key="5">
    <source>
        <dbReference type="SAM" id="MobiDB-lite"/>
    </source>
</evidence>
<dbReference type="SUPFAM" id="SSF52540">
    <property type="entry name" value="P-loop containing nucleoside triphosphate hydrolases"/>
    <property type="match status" value="1"/>
</dbReference>
<dbReference type="InterPro" id="IPR030386">
    <property type="entry name" value="G_GB1_RHD3_dom"/>
</dbReference>
<comment type="caution">
    <text evidence="7">The sequence shown here is derived from an EMBL/GenBank/DDBJ whole genome shotgun (WGS) entry which is preliminary data.</text>
</comment>
<evidence type="ECO:0000313" key="8">
    <source>
        <dbReference type="Proteomes" id="UP000794436"/>
    </source>
</evidence>
<evidence type="ECO:0000256" key="2">
    <source>
        <dbReference type="ARBA" id="ARBA00022801"/>
    </source>
</evidence>
<dbReference type="Pfam" id="PF02841">
    <property type="entry name" value="GBP_C"/>
    <property type="match status" value="1"/>
</dbReference>
<keyword evidence="2" id="KW-0378">Hydrolase</keyword>
<dbReference type="InterPro" id="IPR036543">
    <property type="entry name" value="Guanylate-bd_C_sf"/>
</dbReference>
<dbReference type="CDD" id="cd01851">
    <property type="entry name" value="GBP"/>
    <property type="match status" value="1"/>
</dbReference>